<evidence type="ECO:0000313" key="2">
    <source>
        <dbReference type="EMBL" id="QJA93217.1"/>
    </source>
</evidence>
<dbReference type="EMBL" id="MT141971">
    <property type="protein sequence ID" value="QJA72695.1"/>
    <property type="molecule type" value="Genomic_DNA"/>
</dbReference>
<accession>A0A6M3LDA7</accession>
<dbReference type="AlphaFoldDB" id="A0A6M3LDA7"/>
<sequence>MKVNVSEEYYDKHIPPCCQLQTVREHMDRLMLCWGLLHEMEAGIDTRKKECGRDCDLHIKHDPVLLAKLLKKGNG</sequence>
<organism evidence="2">
    <name type="scientific">viral metagenome</name>
    <dbReference type="NCBI Taxonomy" id="1070528"/>
    <lineage>
        <taxon>unclassified sequences</taxon>
        <taxon>metagenomes</taxon>
        <taxon>organismal metagenomes</taxon>
    </lineage>
</organism>
<dbReference type="EMBL" id="MT143131">
    <property type="protein sequence ID" value="QJA93217.1"/>
    <property type="molecule type" value="Genomic_DNA"/>
</dbReference>
<protein>
    <submittedName>
        <fullName evidence="2">Uncharacterized protein</fullName>
    </submittedName>
</protein>
<name>A0A6M3LDA7_9ZZZZ</name>
<proteinExistence type="predicted"/>
<reference evidence="2" key="1">
    <citation type="submission" date="2020-03" db="EMBL/GenBank/DDBJ databases">
        <title>The deep terrestrial virosphere.</title>
        <authorList>
            <person name="Holmfeldt K."/>
            <person name="Nilsson E."/>
            <person name="Simone D."/>
            <person name="Lopez-Fernandez M."/>
            <person name="Wu X."/>
            <person name="de Brujin I."/>
            <person name="Lundin D."/>
            <person name="Andersson A."/>
            <person name="Bertilsson S."/>
            <person name="Dopson M."/>
        </authorList>
    </citation>
    <scope>NUCLEOTIDE SEQUENCE</scope>
    <source>
        <strain evidence="1">MM415A02643</strain>
        <strain evidence="2">MM415B04315</strain>
    </source>
</reference>
<evidence type="ECO:0000313" key="1">
    <source>
        <dbReference type="EMBL" id="QJA72695.1"/>
    </source>
</evidence>
<gene>
    <name evidence="1" type="ORF">MM415A02643_0013</name>
    <name evidence="2" type="ORF">MM415B04315_0011</name>
</gene>